<keyword evidence="11" id="KW-1133">Transmembrane helix</keyword>
<dbReference type="FunFam" id="1.50.10.20:FF:000006">
    <property type="entry name" value="Mannan endo-1,6-alpha-mannosidase"/>
    <property type="match status" value="1"/>
</dbReference>
<evidence type="ECO:0000256" key="8">
    <source>
        <dbReference type="ARBA" id="ARBA00023180"/>
    </source>
</evidence>
<dbReference type="InterPro" id="IPR008928">
    <property type="entry name" value="6-hairpin_glycosidase_sf"/>
</dbReference>
<evidence type="ECO:0000313" key="13">
    <source>
        <dbReference type="Proteomes" id="UP001174936"/>
    </source>
</evidence>
<dbReference type="GO" id="GO:0016052">
    <property type="term" value="P:carbohydrate catabolic process"/>
    <property type="evidence" value="ECO:0007669"/>
    <property type="project" value="InterPro"/>
</dbReference>
<proteinExistence type="inferred from homology"/>
<evidence type="ECO:0000256" key="2">
    <source>
        <dbReference type="ARBA" id="ARBA00004308"/>
    </source>
</evidence>
<evidence type="ECO:0000256" key="9">
    <source>
        <dbReference type="ARBA" id="ARBA00023295"/>
    </source>
</evidence>
<comment type="caution">
    <text evidence="12">The sequence shown here is derived from an EMBL/GenBank/DDBJ whole genome shotgun (WGS) entry which is preliminary data.</text>
</comment>
<dbReference type="PANTHER" id="PTHR12145:SF36">
    <property type="entry name" value="MANNAN ENDO-1,6-ALPHA-MANNOSIDASE DCW1"/>
    <property type="match status" value="1"/>
</dbReference>
<dbReference type="Proteomes" id="UP001174936">
    <property type="component" value="Unassembled WGS sequence"/>
</dbReference>
<feature type="transmembrane region" description="Helical" evidence="11">
    <location>
        <begin position="464"/>
        <end position="485"/>
    </location>
</feature>
<dbReference type="Pfam" id="PF03663">
    <property type="entry name" value="Glyco_hydro_76"/>
    <property type="match status" value="1"/>
</dbReference>
<keyword evidence="6 12" id="KW-0378">Hydrolase</keyword>
<keyword evidence="5" id="KW-0732">Signal</keyword>
<dbReference type="GO" id="GO:0009272">
    <property type="term" value="P:fungal-type cell wall biogenesis"/>
    <property type="evidence" value="ECO:0007669"/>
    <property type="project" value="TreeGrafter"/>
</dbReference>
<feature type="region of interest" description="Disordered" evidence="10">
    <location>
        <begin position="529"/>
        <end position="548"/>
    </location>
</feature>
<dbReference type="InterPro" id="IPR014480">
    <property type="entry name" value="Mannan-1_6-alpha_mannosidase"/>
</dbReference>
<keyword evidence="7 11" id="KW-0472">Membrane</keyword>
<feature type="compositionally biased region" description="Basic and acidic residues" evidence="10">
    <location>
        <begin position="553"/>
        <end position="564"/>
    </location>
</feature>
<dbReference type="AlphaFoldDB" id="A0AA39YPU3"/>
<evidence type="ECO:0000256" key="7">
    <source>
        <dbReference type="ARBA" id="ARBA00023136"/>
    </source>
</evidence>
<evidence type="ECO:0000256" key="4">
    <source>
        <dbReference type="ARBA" id="ARBA00012350"/>
    </source>
</evidence>
<name>A0AA39YPU3_9PEZI</name>
<sequence length="645" mass="71269">MIPVIWSCREARRTSRSTPCRSMKQKRPCRAAALAVGLMAAAQFSAAYTLDLGSTDSVKTVAASMADDMMSFYHGNEPGGTPGLLPDPYYWWEAGALMGALIDYWYYTGDTKWNNVAEQALLFQVGPNNDYMPPNQTRTEGNDDQGFWGMAAMSAAENKFRNPPSGKPQWLALAQAVFNTQASRWDPEECGGGLRWQIFTWNNGYDYKNSISQACFFNLGARLARYTGNQSYADWADKTWDWMISTELINPDTYYIFDGIHTTNCRNATPYQWSYNAGAFLLGAAAMYNFSTGDAQAKWRDRVDHLLNATMVFFTGEDANIMTEVACEPVNLCDLDQQSFKAYLSRWMAATTKWAPWTYDRIKPVLAASAKAAASTCKGGANGRMCGLKWTEPGKWDGSQGVGQQMAAMEVVLANIIDHVAAPVTERSGGISLGDPGAGGMDVGRTDPFSLDFEGQPITTSGRAGAAILTILAIVGLLAGCSFVLMEEDKDEERMGPGFCWAMVKGRRCGEPSDWGRINGIERFRLGAGSRRVSPVSDGSSLDKDDVVIKTREELNTKDTESEPTRQPFPARVRGTRPGSTQSDTSSYWSAEYHDSPLAGRDKRRGGERRLSYPGPARRSSEASRKRAMQNQGRAVRWRETKQYV</sequence>
<comment type="catalytic activity">
    <reaction evidence="1">
        <text>Random hydrolysis of (1-&gt;6)-alpha-D-mannosidic linkages in unbranched (1-&gt;6)-mannans.</text>
        <dbReference type="EC" id="3.2.1.101"/>
    </reaction>
</comment>
<reference evidence="12" key="1">
    <citation type="submission" date="2023-06" db="EMBL/GenBank/DDBJ databases">
        <title>Genome-scale phylogeny and comparative genomics of the fungal order Sordariales.</title>
        <authorList>
            <consortium name="Lawrence Berkeley National Laboratory"/>
            <person name="Hensen N."/>
            <person name="Bonometti L."/>
            <person name="Westerberg I."/>
            <person name="Brannstrom I.O."/>
            <person name="Guillou S."/>
            <person name="Cros-Aarteil S."/>
            <person name="Calhoun S."/>
            <person name="Haridas S."/>
            <person name="Kuo A."/>
            <person name="Mondo S."/>
            <person name="Pangilinan J."/>
            <person name="Riley R."/>
            <person name="Labutti K."/>
            <person name="Andreopoulos B."/>
            <person name="Lipzen A."/>
            <person name="Chen C."/>
            <person name="Yanf M."/>
            <person name="Daum C."/>
            <person name="Ng V."/>
            <person name="Clum A."/>
            <person name="Steindorff A."/>
            <person name="Ohm R."/>
            <person name="Martin F."/>
            <person name="Silar P."/>
            <person name="Natvig D."/>
            <person name="Lalanne C."/>
            <person name="Gautier V."/>
            <person name="Ament-Velasquez S.L."/>
            <person name="Kruys A."/>
            <person name="Hutchinson M.I."/>
            <person name="Powell A.J."/>
            <person name="Barry K."/>
            <person name="Miller A.N."/>
            <person name="Grigoriev I.V."/>
            <person name="Debuchy R."/>
            <person name="Gladieux P."/>
            <person name="Thoren M.H."/>
            <person name="Johannesson H."/>
        </authorList>
    </citation>
    <scope>NUCLEOTIDE SEQUENCE</scope>
    <source>
        <strain evidence="12">SMH2532-1</strain>
    </source>
</reference>
<comment type="subcellular location">
    <subcellularLocation>
        <location evidence="2">Endomembrane system</location>
    </subcellularLocation>
</comment>
<dbReference type="EC" id="3.2.1.101" evidence="4"/>
<evidence type="ECO:0000313" key="12">
    <source>
        <dbReference type="EMBL" id="KAK0656478.1"/>
    </source>
</evidence>
<evidence type="ECO:0000256" key="3">
    <source>
        <dbReference type="ARBA" id="ARBA00009699"/>
    </source>
</evidence>
<evidence type="ECO:0000256" key="1">
    <source>
        <dbReference type="ARBA" id="ARBA00001452"/>
    </source>
</evidence>
<keyword evidence="13" id="KW-1185">Reference proteome</keyword>
<keyword evidence="8" id="KW-0325">Glycoprotein</keyword>
<dbReference type="SUPFAM" id="SSF48208">
    <property type="entry name" value="Six-hairpin glycosidases"/>
    <property type="match status" value="1"/>
</dbReference>
<keyword evidence="11" id="KW-0812">Transmembrane</keyword>
<organism evidence="12 13">
    <name type="scientific">Cercophora newfieldiana</name>
    <dbReference type="NCBI Taxonomy" id="92897"/>
    <lineage>
        <taxon>Eukaryota</taxon>
        <taxon>Fungi</taxon>
        <taxon>Dikarya</taxon>
        <taxon>Ascomycota</taxon>
        <taxon>Pezizomycotina</taxon>
        <taxon>Sordariomycetes</taxon>
        <taxon>Sordariomycetidae</taxon>
        <taxon>Sordariales</taxon>
        <taxon>Lasiosphaeriaceae</taxon>
        <taxon>Cercophora</taxon>
    </lineage>
</organism>
<dbReference type="EMBL" id="JAULSV010000001">
    <property type="protein sequence ID" value="KAK0656478.1"/>
    <property type="molecule type" value="Genomic_DNA"/>
</dbReference>
<feature type="compositionally biased region" description="Polar residues" evidence="10">
    <location>
        <begin position="578"/>
        <end position="589"/>
    </location>
</feature>
<dbReference type="Gene3D" id="1.50.10.20">
    <property type="match status" value="1"/>
</dbReference>
<dbReference type="PANTHER" id="PTHR12145">
    <property type="entry name" value="MANNAN ENDO-1,6-ALPHA-MANNOSIDASE DCW1"/>
    <property type="match status" value="1"/>
</dbReference>
<evidence type="ECO:0000256" key="6">
    <source>
        <dbReference type="ARBA" id="ARBA00022801"/>
    </source>
</evidence>
<evidence type="ECO:0000256" key="11">
    <source>
        <dbReference type="SAM" id="Phobius"/>
    </source>
</evidence>
<dbReference type="GO" id="GO:0012505">
    <property type="term" value="C:endomembrane system"/>
    <property type="evidence" value="ECO:0007669"/>
    <property type="project" value="UniProtKB-SubCell"/>
</dbReference>
<dbReference type="GO" id="GO:0008496">
    <property type="term" value="F:mannan endo-1,6-alpha-mannosidase activity"/>
    <property type="evidence" value="ECO:0007669"/>
    <property type="project" value="UniProtKB-EC"/>
</dbReference>
<feature type="region of interest" description="Disordered" evidence="10">
    <location>
        <begin position="553"/>
        <end position="645"/>
    </location>
</feature>
<comment type="similarity">
    <text evidence="3">Belongs to the glycosyl hydrolase 76 family.</text>
</comment>
<keyword evidence="9" id="KW-0326">Glycosidase</keyword>
<protein>
    <recommendedName>
        <fullName evidence="4">mannan endo-1,6-alpha-mannosidase</fullName>
        <ecNumber evidence="4">3.2.1.101</ecNumber>
    </recommendedName>
</protein>
<gene>
    <name evidence="12" type="ORF">B0T16DRAFT_38461</name>
</gene>
<dbReference type="InterPro" id="IPR005198">
    <property type="entry name" value="Glyco_hydro_76"/>
</dbReference>
<evidence type="ECO:0000256" key="5">
    <source>
        <dbReference type="ARBA" id="ARBA00022729"/>
    </source>
</evidence>
<accession>A0AA39YPU3</accession>
<evidence type="ECO:0000256" key="10">
    <source>
        <dbReference type="SAM" id="MobiDB-lite"/>
    </source>
</evidence>